<dbReference type="OrthoDB" id="3172332at2759"/>
<sequence>MLKVKSGCVTCKARRVKCDETKPYCQKCTRFGRKCGGYLTHTLREPKAPVSKLQDCDPPLKSQTKLSLGIPLQPPGTVQLKDELEARYFRVFEEQTSSELSGTFQLSLWNRFVLQSCRDEPFVKHAVVALAALNVSYKSQLQWGNTDLPVHLENPDEHQRFALTQYDKAVTYMRLSISDPNRDLWKALLSCLLVYCFESFQGRRDLAISHAQSGQKLFQDRIIYQTRLKSLGSPSSSKTCSMEIDVIRAFARLDLLLLTAIDTRSPAEHREFIEYEGCTPLPGTPSVFRSIADAKIYIDLLMRKMGHFMASALSCRNPTILGGELEDRPRNTQAQIWFGSSIYSYQGAMLSPDHHIHHSEYTAHLRRWFAAFEPLVQQAYTANENSDIWYAMARLQIHARIMKILLAGTLFISESSYDRFLPDFKVVVAFASRIVQRQQPSFNFDLSLIPEIGIVGLRCRDWKVRREALELLKQPNFHWEVFWNKDMLEALARAVMETEEEGLRFGAVIPEARRARMWTIATDEVGRCANVKILLNTEEGSVIREKDIRW</sequence>
<keyword evidence="2" id="KW-0862">Zinc</keyword>
<keyword evidence="4" id="KW-0238">DNA-binding</keyword>
<dbReference type="Pfam" id="PF00172">
    <property type="entry name" value="Zn_clus"/>
    <property type="match status" value="1"/>
</dbReference>
<name>A0A3E2HEN3_SCYLI</name>
<dbReference type="PANTHER" id="PTHR36206:SF4">
    <property type="entry name" value="HYPOTHETICAL CONSERVED PROTEIN (EUROFUNG)-RELATED"/>
    <property type="match status" value="1"/>
</dbReference>
<dbReference type="PROSITE" id="PS00463">
    <property type="entry name" value="ZN2_CY6_FUNGAL_1"/>
    <property type="match status" value="1"/>
</dbReference>
<dbReference type="GO" id="GO:0008270">
    <property type="term" value="F:zinc ion binding"/>
    <property type="evidence" value="ECO:0007669"/>
    <property type="project" value="InterPro"/>
</dbReference>
<keyword evidence="9" id="KW-1185">Reference proteome</keyword>
<evidence type="ECO:0000256" key="1">
    <source>
        <dbReference type="ARBA" id="ARBA00022723"/>
    </source>
</evidence>
<dbReference type="Proteomes" id="UP000258309">
    <property type="component" value="Unassembled WGS sequence"/>
</dbReference>
<keyword evidence="5" id="KW-0804">Transcription</keyword>
<dbReference type="Pfam" id="PF11951">
    <property type="entry name" value="Fungal_trans_2"/>
    <property type="match status" value="1"/>
</dbReference>
<gene>
    <name evidence="8" type="ORF">B7463_g4522</name>
</gene>
<evidence type="ECO:0000313" key="9">
    <source>
        <dbReference type="Proteomes" id="UP000258309"/>
    </source>
</evidence>
<organism evidence="8 9">
    <name type="scientific">Scytalidium lignicola</name>
    <name type="common">Hyphomycete</name>
    <dbReference type="NCBI Taxonomy" id="5539"/>
    <lineage>
        <taxon>Eukaryota</taxon>
        <taxon>Fungi</taxon>
        <taxon>Dikarya</taxon>
        <taxon>Ascomycota</taxon>
        <taxon>Pezizomycotina</taxon>
        <taxon>Leotiomycetes</taxon>
        <taxon>Leotiomycetes incertae sedis</taxon>
        <taxon>Scytalidium</taxon>
    </lineage>
</organism>
<dbReference type="InterPro" id="IPR021858">
    <property type="entry name" value="Fun_TF"/>
</dbReference>
<feature type="domain" description="Zn(2)-C6 fungal-type" evidence="7">
    <location>
        <begin position="7"/>
        <end position="35"/>
    </location>
</feature>
<dbReference type="SMART" id="SM00066">
    <property type="entry name" value="GAL4"/>
    <property type="match status" value="1"/>
</dbReference>
<dbReference type="PROSITE" id="PS50048">
    <property type="entry name" value="ZN2_CY6_FUNGAL_2"/>
    <property type="match status" value="1"/>
</dbReference>
<dbReference type="GO" id="GO:0003677">
    <property type="term" value="F:DNA binding"/>
    <property type="evidence" value="ECO:0007669"/>
    <property type="project" value="UniProtKB-KW"/>
</dbReference>
<evidence type="ECO:0000256" key="6">
    <source>
        <dbReference type="ARBA" id="ARBA00023242"/>
    </source>
</evidence>
<keyword evidence="3" id="KW-0805">Transcription regulation</keyword>
<accession>A0A3E2HEN3</accession>
<dbReference type="GO" id="GO:0000981">
    <property type="term" value="F:DNA-binding transcription factor activity, RNA polymerase II-specific"/>
    <property type="evidence" value="ECO:0007669"/>
    <property type="project" value="InterPro"/>
</dbReference>
<dbReference type="PANTHER" id="PTHR36206">
    <property type="entry name" value="ASPERCRYPTIN BIOSYNTHESIS CLUSTER-SPECIFIC TRANSCRIPTION REGULATOR ATNN-RELATED"/>
    <property type="match status" value="1"/>
</dbReference>
<dbReference type="OMA" id="QIHARIM"/>
<dbReference type="Gene3D" id="4.10.240.10">
    <property type="entry name" value="Zn(2)-C6 fungal-type DNA-binding domain"/>
    <property type="match status" value="1"/>
</dbReference>
<comment type="caution">
    <text evidence="8">The sequence shown here is derived from an EMBL/GenBank/DDBJ whole genome shotgun (WGS) entry which is preliminary data.</text>
</comment>
<feature type="non-terminal residue" evidence="8">
    <location>
        <position position="1"/>
    </location>
</feature>
<protein>
    <recommendedName>
        <fullName evidence="7">Zn(2)-C6 fungal-type domain-containing protein</fullName>
    </recommendedName>
</protein>
<evidence type="ECO:0000259" key="7">
    <source>
        <dbReference type="PROSITE" id="PS50048"/>
    </source>
</evidence>
<feature type="non-terminal residue" evidence="8">
    <location>
        <position position="550"/>
    </location>
</feature>
<dbReference type="SUPFAM" id="SSF57701">
    <property type="entry name" value="Zn2/Cys6 DNA-binding domain"/>
    <property type="match status" value="1"/>
</dbReference>
<keyword evidence="1" id="KW-0479">Metal-binding</keyword>
<evidence type="ECO:0000256" key="3">
    <source>
        <dbReference type="ARBA" id="ARBA00023015"/>
    </source>
</evidence>
<dbReference type="InterPro" id="IPR052360">
    <property type="entry name" value="Transcr_Regulatory_Proteins"/>
</dbReference>
<evidence type="ECO:0000256" key="4">
    <source>
        <dbReference type="ARBA" id="ARBA00023125"/>
    </source>
</evidence>
<reference evidence="8 9" key="1">
    <citation type="submission" date="2018-05" db="EMBL/GenBank/DDBJ databases">
        <title>Draft genome sequence of Scytalidium lignicola DSM 105466, a ubiquitous saprotrophic fungus.</title>
        <authorList>
            <person name="Buettner E."/>
            <person name="Gebauer A.M."/>
            <person name="Hofrichter M."/>
            <person name="Liers C."/>
            <person name="Kellner H."/>
        </authorList>
    </citation>
    <scope>NUCLEOTIDE SEQUENCE [LARGE SCALE GENOMIC DNA]</scope>
    <source>
        <strain evidence="8 9">DSM 105466</strain>
    </source>
</reference>
<evidence type="ECO:0000256" key="2">
    <source>
        <dbReference type="ARBA" id="ARBA00022833"/>
    </source>
</evidence>
<keyword evidence="6" id="KW-0539">Nucleus</keyword>
<dbReference type="AlphaFoldDB" id="A0A3E2HEN3"/>
<proteinExistence type="predicted"/>
<dbReference type="InterPro" id="IPR036864">
    <property type="entry name" value="Zn2-C6_fun-type_DNA-bd_sf"/>
</dbReference>
<dbReference type="InterPro" id="IPR001138">
    <property type="entry name" value="Zn2Cys6_DnaBD"/>
</dbReference>
<dbReference type="EMBL" id="NCSJ02000067">
    <property type="protein sequence ID" value="RFU31827.1"/>
    <property type="molecule type" value="Genomic_DNA"/>
</dbReference>
<evidence type="ECO:0000313" key="8">
    <source>
        <dbReference type="EMBL" id="RFU31827.1"/>
    </source>
</evidence>
<evidence type="ECO:0000256" key="5">
    <source>
        <dbReference type="ARBA" id="ARBA00023163"/>
    </source>
</evidence>